<evidence type="ECO:0000313" key="1">
    <source>
        <dbReference type="EMBL" id="ESA16234.1"/>
    </source>
</evidence>
<organism evidence="1">
    <name type="scientific">Rhizophagus irregularis (strain DAOM 181602 / DAOM 197198 / MUCL 43194)</name>
    <name type="common">Arbuscular mycorrhizal fungus</name>
    <name type="synonym">Glomus intraradices</name>
    <dbReference type="NCBI Taxonomy" id="747089"/>
    <lineage>
        <taxon>Eukaryota</taxon>
        <taxon>Fungi</taxon>
        <taxon>Fungi incertae sedis</taxon>
        <taxon>Mucoromycota</taxon>
        <taxon>Glomeromycotina</taxon>
        <taxon>Glomeromycetes</taxon>
        <taxon>Glomerales</taxon>
        <taxon>Glomeraceae</taxon>
        <taxon>Rhizophagus</taxon>
    </lineage>
</organism>
<name>U9U737_RHIID</name>
<proteinExistence type="predicted"/>
<dbReference type="AlphaFoldDB" id="U9U737"/>
<gene>
    <name evidence="1" type="ORF">GLOINDRAFT_345700</name>
</gene>
<protein>
    <submittedName>
        <fullName evidence="1">Uncharacterized protein</fullName>
    </submittedName>
</protein>
<dbReference type="HOGENOM" id="CLU_2980222_0_0_1"/>
<sequence length="58" mass="7052">MYTFQLLQILFTSFQQHHEIQNSNCPKDFLNQQRSVYLDKTLLKKEWFLSKMSLLKVT</sequence>
<reference evidence="1" key="1">
    <citation type="submission" date="2013-07" db="EMBL/GenBank/DDBJ databases">
        <title>The genome of an arbuscular mycorrhizal fungus provides insights into the evolution of the oldest plant symbiosis.</title>
        <authorList>
            <consortium name="DOE Joint Genome Institute"/>
            <person name="Tisserant E."/>
            <person name="Malbreil M."/>
            <person name="Kuo A."/>
            <person name="Kohler A."/>
            <person name="Symeonidi A."/>
            <person name="Balestrini R."/>
            <person name="Charron P."/>
            <person name="Duensing N."/>
            <person name="Frei-dit-Frey N."/>
            <person name="Gianinazzi-Pearson V."/>
            <person name="Gilbert B."/>
            <person name="Handa Y."/>
            <person name="Hijri M."/>
            <person name="Kaul R."/>
            <person name="Kawaguchi M."/>
            <person name="Krajinski F."/>
            <person name="Lammers P."/>
            <person name="Lapierre D."/>
            <person name="Masclaux F.G."/>
            <person name="Murat C."/>
            <person name="Morin E."/>
            <person name="Ndikumana S."/>
            <person name="Pagni M."/>
            <person name="Petitpierre D."/>
            <person name="Requena N."/>
            <person name="Rosikiewicz P."/>
            <person name="Riley R."/>
            <person name="Saito K."/>
            <person name="San Clemente H."/>
            <person name="Shapiro H."/>
            <person name="van Tuinen D."/>
            <person name="Becard G."/>
            <person name="Bonfante P."/>
            <person name="Paszkowski U."/>
            <person name="Shachar-Hill Y."/>
            <person name="Young J.P."/>
            <person name="Sanders I.R."/>
            <person name="Henrissat B."/>
            <person name="Rensing S.A."/>
            <person name="Grigoriev I.V."/>
            <person name="Corradi N."/>
            <person name="Roux C."/>
            <person name="Martin F."/>
        </authorList>
    </citation>
    <scope>NUCLEOTIDE SEQUENCE</scope>
    <source>
        <strain evidence="1">DAOM 197198</strain>
    </source>
</reference>
<dbReference type="EMBL" id="KI281215">
    <property type="protein sequence ID" value="ESA16234.1"/>
    <property type="molecule type" value="Genomic_DNA"/>
</dbReference>
<accession>U9U737</accession>